<dbReference type="PANTHER" id="PTHR14690">
    <property type="entry name" value="IQ MOTIF CONTAINING WITH AAA DOMAIN 1"/>
    <property type="match status" value="1"/>
</dbReference>
<dbReference type="GO" id="GO:0005524">
    <property type="term" value="F:ATP binding"/>
    <property type="evidence" value="ECO:0007669"/>
    <property type="project" value="InterPro"/>
</dbReference>
<dbReference type="Pfam" id="PF00004">
    <property type="entry name" value="AAA"/>
    <property type="match status" value="1"/>
</dbReference>
<feature type="compositionally biased region" description="Basic residues" evidence="1">
    <location>
        <begin position="454"/>
        <end position="475"/>
    </location>
</feature>
<dbReference type="Gene3D" id="3.40.50.300">
    <property type="entry name" value="P-loop containing nucleotide triphosphate hydrolases"/>
    <property type="match status" value="1"/>
</dbReference>
<dbReference type="eggNOG" id="KOG0740">
    <property type="taxonomic scope" value="Eukaryota"/>
</dbReference>
<dbReference type="Proteomes" id="UP000000305">
    <property type="component" value="Unassembled WGS sequence"/>
</dbReference>
<dbReference type="KEGG" id="dpx:DAPPUDRAFT_322486"/>
<feature type="compositionally biased region" description="Basic residues" evidence="1">
    <location>
        <begin position="816"/>
        <end position="843"/>
    </location>
</feature>
<evidence type="ECO:0000313" key="3">
    <source>
        <dbReference type="EMBL" id="EFX76283.1"/>
    </source>
</evidence>
<dbReference type="OMA" id="MVQLRTH"/>
<proteinExistence type="predicted"/>
<feature type="compositionally biased region" description="Basic and acidic residues" evidence="1">
    <location>
        <begin position="369"/>
        <end position="378"/>
    </location>
</feature>
<dbReference type="GO" id="GO:0016887">
    <property type="term" value="F:ATP hydrolysis activity"/>
    <property type="evidence" value="ECO:0007669"/>
    <property type="project" value="InterPro"/>
</dbReference>
<feature type="region of interest" description="Disordered" evidence="1">
    <location>
        <begin position="357"/>
        <end position="380"/>
    </location>
</feature>
<feature type="region of interest" description="Disordered" evidence="1">
    <location>
        <begin position="451"/>
        <end position="481"/>
    </location>
</feature>
<gene>
    <name evidence="3" type="ORF">DAPPUDRAFT_322486</name>
</gene>
<dbReference type="EMBL" id="GL732569">
    <property type="protein sequence ID" value="EFX76283.1"/>
    <property type="molecule type" value="Genomic_DNA"/>
</dbReference>
<evidence type="ECO:0000259" key="2">
    <source>
        <dbReference type="Pfam" id="PF00004"/>
    </source>
</evidence>
<reference evidence="3 4" key="1">
    <citation type="journal article" date="2011" name="Science">
        <title>The ecoresponsive genome of Daphnia pulex.</title>
        <authorList>
            <person name="Colbourne J.K."/>
            <person name="Pfrender M.E."/>
            <person name="Gilbert D."/>
            <person name="Thomas W.K."/>
            <person name="Tucker A."/>
            <person name="Oakley T.H."/>
            <person name="Tokishita S."/>
            <person name="Aerts A."/>
            <person name="Arnold G.J."/>
            <person name="Basu M.K."/>
            <person name="Bauer D.J."/>
            <person name="Caceres C.E."/>
            <person name="Carmel L."/>
            <person name="Casola C."/>
            <person name="Choi J.H."/>
            <person name="Detter J.C."/>
            <person name="Dong Q."/>
            <person name="Dusheyko S."/>
            <person name="Eads B.D."/>
            <person name="Frohlich T."/>
            <person name="Geiler-Samerotte K.A."/>
            <person name="Gerlach D."/>
            <person name="Hatcher P."/>
            <person name="Jogdeo S."/>
            <person name="Krijgsveld J."/>
            <person name="Kriventseva E.V."/>
            <person name="Kultz D."/>
            <person name="Laforsch C."/>
            <person name="Lindquist E."/>
            <person name="Lopez J."/>
            <person name="Manak J.R."/>
            <person name="Muller J."/>
            <person name="Pangilinan J."/>
            <person name="Patwardhan R.P."/>
            <person name="Pitluck S."/>
            <person name="Pritham E.J."/>
            <person name="Rechtsteiner A."/>
            <person name="Rho M."/>
            <person name="Rogozin I.B."/>
            <person name="Sakarya O."/>
            <person name="Salamov A."/>
            <person name="Schaack S."/>
            <person name="Shapiro H."/>
            <person name="Shiga Y."/>
            <person name="Skalitzky C."/>
            <person name="Smith Z."/>
            <person name="Souvorov A."/>
            <person name="Sung W."/>
            <person name="Tang Z."/>
            <person name="Tsuchiya D."/>
            <person name="Tu H."/>
            <person name="Vos H."/>
            <person name="Wang M."/>
            <person name="Wolf Y.I."/>
            <person name="Yamagata H."/>
            <person name="Yamada T."/>
            <person name="Ye Y."/>
            <person name="Shaw J.R."/>
            <person name="Andrews J."/>
            <person name="Crease T.J."/>
            <person name="Tang H."/>
            <person name="Lucas S.M."/>
            <person name="Robertson H.M."/>
            <person name="Bork P."/>
            <person name="Koonin E.V."/>
            <person name="Zdobnov E.M."/>
            <person name="Grigoriev I.V."/>
            <person name="Lynch M."/>
            <person name="Boore J.L."/>
        </authorList>
    </citation>
    <scope>NUCLEOTIDE SEQUENCE [LARGE SCALE GENOMIC DNA]</scope>
</reference>
<organism evidence="3 4">
    <name type="scientific">Daphnia pulex</name>
    <name type="common">Water flea</name>
    <dbReference type="NCBI Taxonomy" id="6669"/>
    <lineage>
        <taxon>Eukaryota</taxon>
        <taxon>Metazoa</taxon>
        <taxon>Ecdysozoa</taxon>
        <taxon>Arthropoda</taxon>
        <taxon>Crustacea</taxon>
        <taxon>Branchiopoda</taxon>
        <taxon>Diplostraca</taxon>
        <taxon>Cladocera</taxon>
        <taxon>Anomopoda</taxon>
        <taxon>Daphniidae</taxon>
        <taxon>Daphnia</taxon>
    </lineage>
</organism>
<dbReference type="PANTHER" id="PTHR14690:SF0">
    <property type="entry name" value="IQ MOTIF CONTAINING WITH AAA DOMAIN 1"/>
    <property type="match status" value="1"/>
</dbReference>
<name>E9GW51_DAPPU</name>
<dbReference type="PhylomeDB" id="E9GW51"/>
<dbReference type="PROSITE" id="PS50096">
    <property type="entry name" value="IQ"/>
    <property type="match status" value="1"/>
</dbReference>
<dbReference type="STRING" id="6669.E9GW51"/>
<dbReference type="InterPro" id="IPR003959">
    <property type="entry name" value="ATPase_AAA_core"/>
</dbReference>
<sequence length="843" mass="97210">MSKTDLNELWRWAEDELESLWDQEKAIVGSLPEKHRHVLFSRLSLVYLRYIVVARQLDVCYRSMLHVQKRRDISAIIRAVLGRVVELKNELASLDFNETPFVGTALAQLKLSPEQVDPPLTLFIDGDRDGNASFRSASETERKQLVQRVLLKLERNPRRQLSADSASMTWDEAVALIQIHERARQGRLRFNLMKQIRQQKMLAGRGLHKLKPAMNTYTAAIKIQNAWRSFLALKRVRQMRHQEMVFLGMVPRNYKDNPEIIRAKELENLRTLRQSELEAQYQIELAALRDRQRDKDGAAIRESFLEQIRTWYIDHREQSGKFPDLPAEDEGGSKMIYSMNDGPSETPVPVVVKKKDTAPPMAKTSSSMKRAEEDRPKGVDMAPSQWLENIVHENQKYYDVWRDRAEPGGEVGWDVELLRAQVSEELNDEMRLEADVQARYELDRLRSAYDRDRGRKSKGKRKTARKAAKKSKRGRKEKDLTPDRTLESLVEELVQVGIIRSYPKADIRDFLGSVAVVDPLSRKWKRDTFPGLGDIRSALIEYCILTLGSEEIRKRTPLTRSILLAGPHGSGKSFLMHAICNHIGATLFDISNSSLMGRYPGKAGMTMLIHLITKVSRLLQPSVIVIEDVDRLFMKKSVRMERWDMRRMRKELPKILRAIVPEDRVLLVGTSATPWECDQRNLSQVFQRMIGIPPPDYGTRFTMWDHFIRQATRTAQYTMTPAELTNLARISDSYTPGSIARSVSEILSERRKQLLPRQLLRADEFVSALARCEPIYKEDEENLRVWYGKTPCRRKRHRNAETEEDDFLAGGGNVKEKKKKKKKKKGSKKMGVKSTKAKKKSKA</sequence>
<dbReference type="InterPro" id="IPR027417">
    <property type="entry name" value="P-loop_NTPase"/>
</dbReference>
<dbReference type="FunCoup" id="E9GW51">
    <property type="interactions" value="6"/>
</dbReference>
<dbReference type="InterPro" id="IPR052267">
    <property type="entry name" value="N-DRC_Component"/>
</dbReference>
<feature type="region of interest" description="Disordered" evidence="1">
    <location>
        <begin position="793"/>
        <end position="843"/>
    </location>
</feature>
<dbReference type="SUPFAM" id="SSF52540">
    <property type="entry name" value="P-loop containing nucleoside triphosphate hydrolases"/>
    <property type="match status" value="1"/>
</dbReference>
<dbReference type="AlphaFoldDB" id="E9GW51"/>
<accession>E9GW51</accession>
<dbReference type="OrthoDB" id="3046016at2759"/>
<dbReference type="HOGENOM" id="CLU_005923_0_0_1"/>
<evidence type="ECO:0000256" key="1">
    <source>
        <dbReference type="SAM" id="MobiDB-lite"/>
    </source>
</evidence>
<dbReference type="Gene3D" id="1.20.5.190">
    <property type="match status" value="1"/>
</dbReference>
<dbReference type="InParanoid" id="E9GW51"/>
<evidence type="ECO:0000313" key="4">
    <source>
        <dbReference type="Proteomes" id="UP000000305"/>
    </source>
</evidence>
<feature type="domain" description="ATPase AAA-type core" evidence="2">
    <location>
        <begin position="562"/>
        <end position="693"/>
    </location>
</feature>
<keyword evidence="4" id="KW-1185">Reference proteome</keyword>
<protein>
    <recommendedName>
        <fullName evidence="2">ATPase AAA-type core domain-containing protein</fullName>
    </recommendedName>
</protein>